<evidence type="ECO:0000313" key="3">
    <source>
        <dbReference type="EMBL" id="PQJ28482.1"/>
    </source>
</evidence>
<keyword evidence="4" id="KW-1185">Reference proteome</keyword>
<dbReference type="PANTHER" id="PTHR22550">
    <property type="entry name" value="SPORE GERMINATION PROTEIN"/>
    <property type="match status" value="1"/>
</dbReference>
<dbReference type="Proteomes" id="UP000239907">
    <property type="component" value="Unassembled WGS sequence"/>
</dbReference>
<dbReference type="InterPro" id="IPR036465">
    <property type="entry name" value="vWFA_dom_sf"/>
</dbReference>
<evidence type="ECO:0000313" key="4">
    <source>
        <dbReference type="Proteomes" id="UP000239907"/>
    </source>
</evidence>
<dbReference type="PANTHER" id="PTHR22550:SF14">
    <property type="entry name" value="VWFA DOMAIN-CONTAINING PROTEIN"/>
    <property type="match status" value="1"/>
</dbReference>
<dbReference type="RefSeq" id="WP_105042985.1">
    <property type="nucleotide sequence ID" value="NZ_MQWA01000001.1"/>
</dbReference>
<reference evidence="3 4" key="1">
    <citation type="submission" date="2016-12" db="EMBL/GenBank/DDBJ databases">
        <title>Study of bacterial adaptation to deep sea.</title>
        <authorList>
            <person name="Song J."/>
            <person name="Yoshizawa S."/>
            <person name="Kogure K."/>
        </authorList>
    </citation>
    <scope>NUCLEOTIDE SEQUENCE [LARGE SCALE GENOMIC DNA]</scope>
    <source>
        <strain evidence="3 4">SAORIC-165</strain>
    </source>
</reference>
<dbReference type="InterPro" id="IPR002035">
    <property type="entry name" value="VWF_A"/>
</dbReference>
<gene>
    <name evidence="3" type="ORF">BSZ32_08130</name>
</gene>
<name>A0A2S7U2A1_9BACT</name>
<dbReference type="AlphaFoldDB" id="A0A2S7U2A1"/>
<keyword evidence="1" id="KW-0812">Transmembrane</keyword>
<evidence type="ECO:0000259" key="2">
    <source>
        <dbReference type="Pfam" id="PF13519"/>
    </source>
</evidence>
<dbReference type="Gene3D" id="3.40.50.410">
    <property type="entry name" value="von Willebrand factor, type A domain"/>
    <property type="match status" value="1"/>
</dbReference>
<evidence type="ECO:0000256" key="1">
    <source>
        <dbReference type="SAM" id="Phobius"/>
    </source>
</evidence>
<proteinExistence type="predicted"/>
<dbReference type="EMBL" id="MQWA01000001">
    <property type="protein sequence ID" value="PQJ28482.1"/>
    <property type="molecule type" value="Genomic_DNA"/>
</dbReference>
<accession>A0A2S7U2A1</accession>
<dbReference type="SUPFAM" id="SSF53300">
    <property type="entry name" value="vWA-like"/>
    <property type="match status" value="1"/>
</dbReference>
<feature type="domain" description="VWFA" evidence="2">
    <location>
        <begin position="93"/>
        <end position="198"/>
    </location>
</feature>
<sequence>MADFHFIRPWFLLALLPVLLAVLSLLRREKAGSAWLGMIDAHLLKHLLVGDGKSSRIKPAHVLCVLWLVSVFALAGPSWRKQASPFSDDQTGLVLILKLSGSMEATDVQPSRLERAKFKIRDLLKMREGAASALIVYSGSAHLVMPLTKDDAIISTMAEGLTPAVMPSEGDALSEAILAAEKLLKEAGVSGSALVLADSVDPTQATELATVAADLPVHFLAIQSPQSPSDAGLMSAAKARGTELIVMSEIAEDVIRANDLAQSKMLAATNEDGSERWQDAGYFLLPFIVLGAGCWSRKGWRC</sequence>
<feature type="transmembrane region" description="Helical" evidence="1">
    <location>
        <begin position="60"/>
        <end position="79"/>
    </location>
</feature>
<keyword evidence="1" id="KW-0472">Membrane</keyword>
<keyword evidence="1" id="KW-1133">Transmembrane helix</keyword>
<organism evidence="3 4">
    <name type="scientific">Rubritalea profundi</name>
    <dbReference type="NCBI Taxonomy" id="1658618"/>
    <lineage>
        <taxon>Bacteria</taxon>
        <taxon>Pseudomonadati</taxon>
        <taxon>Verrucomicrobiota</taxon>
        <taxon>Verrucomicrobiia</taxon>
        <taxon>Verrucomicrobiales</taxon>
        <taxon>Rubritaleaceae</taxon>
        <taxon>Rubritalea</taxon>
    </lineage>
</organism>
<protein>
    <recommendedName>
        <fullName evidence="2">VWFA domain-containing protein</fullName>
    </recommendedName>
</protein>
<comment type="caution">
    <text evidence="3">The sequence shown here is derived from an EMBL/GenBank/DDBJ whole genome shotgun (WGS) entry which is preliminary data.</text>
</comment>
<dbReference type="InterPro" id="IPR050768">
    <property type="entry name" value="UPF0353/GerABKA_families"/>
</dbReference>
<feature type="transmembrane region" description="Helical" evidence="1">
    <location>
        <begin position="6"/>
        <end position="26"/>
    </location>
</feature>
<dbReference type="Pfam" id="PF13519">
    <property type="entry name" value="VWA_2"/>
    <property type="match status" value="1"/>
</dbReference>
<dbReference type="OrthoDB" id="9807628at2"/>